<feature type="compositionally biased region" description="Low complexity" evidence="1">
    <location>
        <begin position="169"/>
        <end position="183"/>
    </location>
</feature>
<protein>
    <submittedName>
        <fullName evidence="2">Uncharacterized protein</fullName>
    </submittedName>
</protein>
<feature type="compositionally biased region" description="Low complexity" evidence="1">
    <location>
        <begin position="224"/>
        <end position="240"/>
    </location>
</feature>
<dbReference type="EMBL" id="CAXAMN010028783">
    <property type="protein sequence ID" value="CAK9117636.1"/>
    <property type="molecule type" value="Genomic_DNA"/>
</dbReference>
<proteinExistence type="predicted"/>
<sequence>AAAGAEPACVSAERKRHTMKPEVPQEDEEDEDEAEAEGPGAEATGEQEAATGELQAVPAASADHASSQSQSLPPHTESEAAKTRGEANGQAEEAQLQALRLEVKRLKSECDTLRRASEAKERAGTDDSFASTPHSRSAGKKVTFGSQEHKLFQGWAEEVEAEQVGQPDANASARPSLAAPRASMLRRRGSSSGTGSSRSSAASFKRGSLWGLETKQKKPTTLVGATGMTPATTPAATGAAKELQEGSDEEVCLGSPVNPDDIRKELPGLSIALRRHDYTPLRTN</sequence>
<feature type="compositionally biased region" description="Acidic residues" evidence="1">
    <location>
        <begin position="24"/>
        <end position="36"/>
    </location>
</feature>
<feature type="compositionally biased region" description="Low complexity" evidence="1">
    <location>
        <begin position="190"/>
        <end position="208"/>
    </location>
</feature>
<accession>A0ABP0SZ21</accession>
<dbReference type="Proteomes" id="UP001642484">
    <property type="component" value="Unassembled WGS sequence"/>
</dbReference>
<feature type="compositionally biased region" description="Low complexity" evidence="1">
    <location>
        <begin position="37"/>
        <end position="71"/>
    </location>
</feature>
<feature type="region of interest" description="Disordered" evidence="1">
    <location>
        <begin position="114"/>
        <end position="145"/>
    </location>
</feature>
<name>A0ABP0SZ21_9DINO</name>
<reference evidence="2 3" key="1">
    <citation type="submission" date="2024-02" db="EMBL/GenBank/DDBJ databases">
        <authorList>
            <person name="Chen Y."/>
            <person name="Shah S."/>
            <person name="Dougan E. K."/>
            <person name="Thang M."/>
            <person name="Chan C."/>
        </authorList>
    </citation>
    <scope>NUCLEOTIDE SEQUENCE [LARGE SCALE GENOMIC DNA]</scope>
</reference>
<comment type="caution">
    <text evidence="2">The sequence shown here is derived from an EMBL/GenBank/DDBJ whole genome shotgun (WGS) entry which is preliminary data.</text>
</comment>
<evidence type="ECO:0000313" key="2">
    <source>
        <dbReference type="EMBL" id="CAK9117636.1"/>
    </source>
</evidence>
<feature type="compositionally biased region" description="Basic and acidic residues" evidence="1">
    <location>
        <begin position="76"/>
        <end position="85"/>
    </location>
</feature>
<feature type="non-terminal residue" evidence="2">
    <location>
        <position position="1"/>
    </location>
</feature>
<evidence type="ECO:0000256" key="1">
    <source>
        <dbReference type="SAM" id="MobiDB-lite"/>
    </source>
</evidence>
<feature type="region of interest" description="Disordered" evidence="1">
    <location>
        <begin position="160"/>
        <end position="259"/>
    </location>
</feature>
<organism evidence="2 3">
    <name type="scientific">Durusdinium trenchii</name>
    <dbReference type="NCBI Taxonomy" id="1381693"/>
    <lineage>
        <taxon>Eukaryota</taxon>
        <taxon>Sar</taxon>
        <taxon>Alveolata</taxon>
        <taxon>Dinophyceae</taxon>
        <taxon>Suessiales</taxon>
        <taxon>Symbiodiniaceae</taxon>
        <taxon>Durusdinium</taxon>
    </lineage>
</organism>
<feature type="compositionally biased region" description="Basic and acidic residues" evidence="1">
    <location>
        <begin position="114"/>
        <end position="125"/>
    </location>
</feature>
<evidence type="ECO:0000313" key="3">
    <source>
        <dbReference type="Proteomes" id="UP001642484"/>
    </source>
</evidence>
<keyword evidence="3" id="KW-1185">Reference proteome</keyword>
<feature type="region of interest" description="Disordered" evidence="1">
    <location>
        <begin position="1"/>
        <end position="96"/>
    </location>
</feature>
<gene>
    <name evidence="2" type="ORF">CCMP2556_LOCUS54918</name>
</gene>